<keyword evidence="3" id="KW-1185">Reference proteome</keyword>
<dbReference type="EMBL" id="CAJVPS010024223">
    <property type="protein sequence ID" value="CAG8715725.1"/>
    <property type="molecule type" value="Genomic_DNA"/>
</dbReference>
<reference evidence="2" key="1">
    <citation type="submission" date="2021-06" db="EMBL/GenBank/DDBJ databases">
        <authorList>
            <person name="Kallberg Y."/>
            <person name="Tangrot J."/>
            <person name="Rosling A."/>
        </authorList>
    </citation>
    <scope>NUCLEOTIDE SEQUENCE</scope>
    <source>
        <strain evidence="2">FL130A</strain>
    </source>
</reference>
<evidence type="ECO:0000256" key="1">
    <source>
        <dbReference type="SAM" id="MobiDB-lite"/>
    </source>
</evidence>
<evidence type="ECO:0000313" key="2">
    <source>
        <dbReference type="EMBL" id="CAG8715725.1"/>
    </source>
</evidence>
<organism evidence="2 3">
    <name type="scientific">Ambispora leptoticha</name>
    <dbReference type="NCBI Taxonomy" id="144679"/>
    <lineage>
        <taxon>Eukaryota</taxon>
        <taxon>Fungi</taxon>
        <taxon>Fungi incertae sedis</taxon>
        <taxon>Mucoromycota</taxon>
        <taxon>Glomeromycotina</taxon>
        <taxon>Glomeromycetes</taxon>
        <taxon>Archaeosporales</taxon>
        <taxon>Ambisporaceae</taxon>
        <taxon>Ambispora</taxon>
    </lineage>
</organism>
<comment type="caution">
    <text evidence="2">The sequence shown here is derived from an EMBL/GenBank/DDBJ whole genome shotgun (WGS) entry which is preliminary data.</text>
</comment>
<accession>A0A9N9N9X4</accession>
<feature type="region of interest" description="Disordered" evidence="1">
    <location>
        <begin position="1"/>
        <end position="47"/>
    </location>
</feature>
<sequence>TGRAPTTSSGCASATRTGHAPNTCHNKGANTHPGRILTGNVPTEKPSDAPNIITGKIFNVSNATGQNWHNADQNLHNAGQGAYFRRMLNFGMNIKIGLVVLKISQEHQANFNVLSLLNTS</sequence>
<gene>
    <name evidence="2" type="ORF">ALEPTO_LOCUS12069</name>
</gene>
<name>A0A9N9N9X4_9GLOM</name>
<proteinExistence type="predicted"/>
<feature type="compositionally biased region" description="Polar residues" evidence="1">
    <location>
        <begin position="1"/>
        <end position="16"/>
    </location>
</feature>
<feature type="non-terminal residue" evidence="2">
    <location>
        <position position="120"/>
    </location>
</feature>
<dbReference type="Proteomes" id="UP000789508">
    <property type="component" value="Unassembled WGS sequence"/>
</dbReference>
<dbReference type="AlphaFoldDB" id="A0A9N9N9X4"/>
<evidence type="ECO:0000313" key="3">
    <source>
        <dbReference type="Proteomes" id="UP000789508"/>
    </source>
</evidence>
<protein>
    <submittedName>
        <fullName evidence="2">5016_t:CDS:1</fullName>
    </submittedName>
</protein>